<reference evidence="5" key="1">
    <citation type="journal article" date="2021" name="Int. J. Syst. Evol. Microbiol.">
        <title>Actinocatenispora comari sp. nov., an endophytic actinomycete isolated from aerial parts of Comarum salesowianum.</title>
        <authorList>
            <person name="Oyunbileg N."/>
            <person name="Iizaka Y."/>
            <person name="Hamada M."/>
            <person name="Davaapurev B.O."/>
            <person name="Fukumoto A."/>
            <person name="Tsetseg B."/>
            <person name="Kato F."/>
            <person name="Tamura T."/>
            <person name="Batkhuu J."/>
            <person name="Anzai Y."/>
        </authorList>
    </citation>
    <scope>NUCLEOTIDE SEQUENCE [LARGE SCALE GENOMIC DNA]</scope>
    <source>
        <strain evidence="5">NUM-2625</strain>
    </source>
</reference>
<evidence type="ECO:0000313" key="4">
    <source>
        <dbReference type="EMBL" id="GIL25874.1"/>
    </source>
</evidence>
<feature type="compositionally biased region" description="Basic and acidic residues" evidence="1">
    <location>
        <begin position="382"/>
        <end position="407"/>
    </location>
</feature>
<feature type="compositionally biased region" description="Basic and acidic residues" evidence="1">
    <location>
        <begin position="675"/>
        <end position="685"/>
    </location>
</feature>
<feature type="compositionally biased region" description="Basic and acidic residues" evidence="1">
    <location>
        <begin position="657"/>
        <end position="666"/>
    </location>
</feature>
<evidence type="ECO:0000256" key="2">
    <source>
        <dbReference type="SAM" id="Phobius"/>
    </source>
</evidence>
<evidence type="ECO:0000256" key="1">
    <source>
        <dbReference type="SAM" id="MobiDB-lite"/>
    </source>
</evidence>
<feature type="chain" id="PRO_5035249354" evidence="3">
    <location>
        <begin position="41"/>
        <end position="721"/>
    </location>
</feature>
<proteinExistence type="predicted"/>
<gene>
    <name evidence="4" type="ORF">NUM_11280</name>
</gene>
<feature type="region of interest" description="Disordered" evidence="1">
    <location>
        <begin position="372"/>
        <end position="721"/>
    </location>
</feature>
<organism evidence="4 5">
    <name type="scientific">Actinocatenispora comari</name>
    <dbReference type="NCBI Taxonomy" id="2807577"/>
    <lineage>
        <taxon>Bacteria</taxon>
        <taxon>Bacillati</taxon>
        <taxon>Actinomycetota</taxon>
        <taxon>Actinomycetes</taxon>
        <taxon>Micromonosporales</taxon>
        <taxon>Micromonosporaceae</taxon>
        <taxon>Actinocatenispora</taxon>
    </lineage>
</organism>
<evidence type="ECO:0000313" key="5">
    <source>
        <dbReference type="Proteomes" id="UP000614996"/>
    </source>
</evidence>
<keyword evidence="2" id="KW-0812">Transmembrane</keyword>
<feature type="compositionally biased region" description="Basic and acidic residues" evidence="1">
    <location>
        <begin position="503"/>
        <end position="515"/>
    </location>
</feature>
<keyword evidence="2" id="KW-1133">Transmembrane helix</keyword>
<comment type="caution">
    <text evidence="4">The sequence shown here is derived from an EMBL/GenBank/DDBJ whole genome shotgun (WGS) entry which is preliminary data.</text>
</comment>
<feature type="signal peptide" evidence="3">
    <location>
        <begin position="1"/>
        <end position="40"/>
    </location>
</feature>
<feature type="compositionally biased region" description="Basic and acidic residues" evidence="1">
    <location>
        <begin position="594"/>
        <end position="607"/>
    </location>
</feature>
<feature type="transmembrane region" description="Helical" evidence="2">
    <location>
        <begin position="349"/>
        <end position="368"/>
    </location>
</feature>
<accession>A0A8J4A6I8</accession>
<keyword evidence="3" id="KW-0732">Signal</keyword>
<protein>
    <submittedName>
        <fullName evidence="4">Uncharacterized protein</fullName>
    </submittedName>
</protein>
<keyword evidence="2" id="KW-0472">Membrane</keyword>
<dbReference type="SUPFAM" id="SSF63829">
    <property type="entry name" value="Calcium-dependent phosphotriesterase"/>
    <property type="match status" value="1"/>
</dbReference>
<name>A0A8J4A6I8_9ACTN</name>
<sequence length="721" mass="76665">MSTFRSPGAPRPLRARGRGVLGSLLAGLALAVLAGAPATAAPSPKPSAAAGHKVCTISDQRIDAVTGLTTTAKGYAVVNNAGPGEPLAIYQLDSHCNVTGTVSDSQGRGASSPQDIAATKNGTLWIADTGDSDKSRQTIAVWKIPADSSPTQLYRMSYPSGAGPVDARSLLMQPDGTPIVVTYQAGVGKVYEPTGKLSATATTPMKSIGSIKLDATGTPGGSVGPGAQRVFTGGAVSPDGTHAVLRTFTDAYQWKVTGGDVAKSIVSSKPVRTPLPNEPSGEAITYSADGGSFLTVSNTSGTSAAPTILKYAPAAAPAPTKSSAATKGTSDSGGGLFSGNINLSDIKELVIVVGVLGLALVIVGIVGIRRARRRGGPAGPDDGDRGDDRPRPSGSGPDRRRGARADDVETAYIPRVDERRESRMGSEAPDRRTPPPRAQQPPYADEPPEPSRARPYVPPVETSMRGRRRPGPEDEPTLPPTSRRRHDAADEPTLPPRSGGRGGPDDERNPHRRYDADDEPTLPPRSRQGGGRPDERQHGGRPDDERPRSRPYGRRPDEAPPRSGQYGGRPDDEPPRSRRYGPDEDESRSRQYGRRPDDGSARRRYEAGEPPPATRRRYDPDDEPTLPPRSRPRGGPDGEPAPPRSRHRPEPDVDTAVIDKVRDEPPRGPSGAPPTDRRSRQDGRARPQPPADRARETPPPPGRSRRPSDDDHEIDWLDDLR</sequence>
<feature type="compositionally biased region" description="Basic and acidic residues" evidence="1">
    <location>
        <begin position="415"/>
        <end position="433"/>
    </location>
</feature>
<dbReference type="AlphaFoldDB" id="A0A8J4A6I8"/>
<feature type="compositionally biased region" description="Basic and acidic residues" evidence="1">
    <location>
        <begin position="569"/>
        <end position="582"/>
    </location>
</feature>
<feature type="compositionally biased region" description="Basic and acidic residues" evidence="1">
    <location>
        <begin position="706"/>
        <end position="721"/>
    </location>
</feature>
<feature type="compositionally biased region" description="Basic and acidic residues" evidence="1">
    <location>
        <begin position="532"/>
        <end position="560"/>
    </location>
</feature>
<dbReference type="Proteomes" id="UP000614996">
    <property type="component" value="Unassembled WGS sequence"/>
</dbReference>
<evidence type="ECO:0000256" key="3">
    <source>
        <dbReference type="SAM" id="SignalP"/>
    </source>
</evidence>
<dbReference type="EMBL" id="BOPO01000012">
    <property type="protein sequence ID" value="GIL25874.1"/>
    <property type="molecule type" value="Genomic_DNA"/>
</dbReference>
<keyword evidence="5" id="KW-1185">Reference proteome</keyword>